<dbReference type="SUPFAM" id="SSF81767">
    <property type="entry name" value="Pre-protein crosslinking domain of SecA"/>
    <property type="match status" value="1"/>
</dbReference>
<dbReference type="Gene3D" id="3.90.1440.10">
    <property type="entry name" value="SecA, preprotein cross-linking domain"/>
    <property type="match status" value="1"/>
</dbReference>
<evidence type="ECO:0000256" key="1">
    <source>
        <dbReference type="ARBA" id="ARBA00004170"/>
    </source>
</evidence>
<dbReference type="InterPro" id="IPR014018">
    <property type="entry name" value="SecA_motor_DEAD"/>
</dbReference>
<dbReference type="CDD" id="cd17928">
    <property type="entry name" value="DEXDc_SecA"/>
    <property type="match status" value="1"/>
</dbReference>
<evidence type="ECO:0000256" key="10">
    <source>
        <dbReference type="ARBA" id="ARBA00023010"/>
    </source>
</evidence>
<dbReference type="AlphaFoldDB" id="A0A9D6QV85"/>
<evidence type="ECO:0000256" key="7">
    <source>
        <dbReference type="ARBA" id="ARBA00022840"/>
    </source>
</evidence>
<dbReference type="SMART" id="SM00957">
    <property type="entry name" value="SecA_DEAD"/>
    <property type="match status" value="1"/>
</dbReference>
<feature type="binding site" evidence="12">
    <location>
        <position position="91"/>
    </location>
    <ligand>
        <name>ATP</name>
        <dbReference type="ChEBI" id="CHEBI:30616"/>
    </ligand>
</feature>
<dbReference type="PANTHER" id="PTHR30612:SF0">
    <property type="entry name" value="CHLOROPLAST PROTEIN-TRANSPORTING ATPASE"/>
    <property type="match status" value="1"/>
</dbReference>
<proteinExistence type="inferred from homology"/>
<dbReference type="SUPFAM" id="SSF52540">
    <property type="entry name" value="P-loop containing nucleoside triphosphate hydrolases"/>
    <property type="match status" value="2"/>
</dbReference>
<keyword evidence="3 12" id="KW-0813">Transport</keyword>
<comment type="similarity">
    <text evidence="2 12">Belongs to the SecA family.</text>
</comment>
<keyword evidence="7 12" id="KW-0067">ATP-binding</keyword>
<evidence type="ECO:0000259" key="13">
    <source>
        <dbReference type="PROSITE" id="PS51192"/>
    </source>
</evidence>
<comment type="subunit">
    <text evidence="12">Monomer and homodimer. Part of the essential Sec protein translocation apparatus which comprises SecA, SecYEG and auxiliary proteins SecDF. Other proteins may also be involved.</text>
</comment>
<dbReference type="GO" id="GO:0065002">
    <property type="term" value="P:intracellular protein transmembrane transport"/>
    <property type="evidence" value="ECO:0007669"/>
    <property type="project" value="UniProtKB-UniRule"/>
</dbReference>
<dbReference type="Gene3D" id="1.10.3060.10">
    <property type="entry name" value="Helical scaffold and wing domains of SecA"/>
    <property type="match status" value="1"/>
</dbReference>
<dbReference type="Pfam" id="PF07516">
    <property type="entry name" value="SecA_SW"/>
    <property type="match status" value="1"/>
</dbReference>
<evidence type="ECO:0000256" key="3">
    <source>
        <dbReference type="ARBA" id="ARBA00022448"/>
    </source>
</evidence>
<dbReference type="InterPro" id="IPR044722">
    <property type="entry name" value="SecA_SF2_C"/>
</dbReference>
<feature type="domain" description="Helicase C-terminal" evidence="14">
    <location>
        <begin position="432"/>
        <end position="594"/>
    </location>
</feature>
<organism evidence="16 17">
    <name type="scientific">Candidatus Sungiibacteriota bacterium</name>
    <dbReference type="NCBI Taxonomy" id="2750080"/>
    <lineage>
        <taxon>Bacteria</taxon>
        <taxon>Candidatus Sungiibacteriota</taxon>
    </lineage>
</organism>
<feature type="binding site" evidence="12">
    <location>
        <begin position="109"/>
        <end position="113"/>
    </location>
    <ligand>
        <name>ATP</name>
        <dbReference type="ChEBI" id="CHEBI:30616"/>
    </ligand>
</feature>
<dbReference type="InterPro" id="IPR001650">
    <property type="entry name" value="Helicase_C-like"/>
</dbReference>
<evidence type="ECO:0000313" key="17">
    <source>
        <dbReference type="Proteomes" id="UP000808388"/>
    </source>
</evidence>
<dbReference type="InterPro" id="IPR011130">
    <property type="entry name" value="SecA_preprotein_X-link_dom"/>
</dbReference>
<comment type="subcellular location">
    <subcellularLocation>
        <location evidence="12">Cell membrane</location>
        <topology evidence="12">Peripheral membrane protein</topology>
        <orientation evidence="12">Cytoplasmic side</orientation>
    </subcellularLocation>
    <subcellularLocation>
        <location evidence="12">Cytoplasm</location>
    </subcellularLocation>
    <subcellularLocation>
        <location evidence="1">Membrane</location>
        <topology evidence="1">Peripheral membrane protein</topology>
    </subcellularLocation>
    <text evidence="12">Distribution is 50-50.</text>
</comment>
<dbReference type="InterPro" id="IPR011115">
    <property type="entry name" value="SecA_DEAD"/>
</dbReference>
<dbReference type="PROSITE" id="PS51196">
    <property type="entry name" value="SECA_MOTOR_DEAD"/>
    <property type="match status" value="1"/>
</dbReference>
<dbReference type="Gene3D" id="3.40.50.300">
    <property type="entry name" value="P-loop containing nucleotide triphosphate hydrolases"/>
    <property type="match status" value="3"/>
</dbReference>
<evidence type="ECO:0000259" key="14">
    <source>
        <dbReference type="PROSITE" id="PS51194"/>
    </source>
</evidence>
<dbReference type="InterPro" id="IPR014001">
    <property type="entry name" value="Helicase_ATP-bd"/>
</dbReference>
<dbReference type="Pfam" id="PF01043">
    <property type="entry name" value="SecA_PP_bind"/>
    <property type="match status" value="1"/>
</dbReference>
<reference evidence="16" key="1">
    <citation type="submission" date="2020-07" db="EMBL/GenBank/DDBJ databases">
        <title>Huge and variable diversity of episymbiotic CPR bacteria and DPANN archaea in groundwater ecosystems.</title>
        <authorList>
            <person name="He C.Y."/>
            <person name="Keren R."/>
            <person name="Whittaker M."/>
            <person name="Farag I.F."/>
            <person name="Doudna J."/>
            <person name="Cate J.H.D."/>
            <person name="Banfield J.F."/>
        </authorList>
    </citation>
    <scope>NUCLEOTIDE SEQUENCE</scope>
    <source>
        <strain evidence="16">NC_groundwater_972_Pr1_S-0.2um_49_27</strain>
    </source>
</reference>
<sequence length="768" mass="87096">MHPLLEILEDKLESHEARELFDSLLTFADEALQVSRDNRNLPFDEILKRSLHIRDIIQESPQRADELKTEIFALAAVAIHRVLKFFPNTTQFVAASLLAEGKVVELRTGEGKTVSAMIAAYWSAIRGRRVHIAASNDYLAVRDQRWMGFLDGVLGFSPGVVISSTKREERKKEYAKPIVYAANQELGFDYLRDHLALSPKERVVSDLDLVILDEVDSVLIDEARTPLIITRPPDEGLKQNFRKSSGKILEVLKTLMANVDYVIDYQKNSVWLTDEGIKKVTDWLGRDIFAEKDLEAARVLYYGLYSSVFLKPDREYMVRNGKVILVDEFTGQALPDRRFLDGLQQVLEMQAGIEPSPYAAIVATITYRNFFKLYKTISGMTGTAFIARSEFKDLYNLDVIPLEPHAGFNRRDKPTRFFRLAEEKAAAIVNEASHALISEVPLLLVGRSIASVKETSDVLKKNNTPHQVLHAEVAENAAAIIEAAGKPGTVTVASNIAGRGADIIIDESVKYSYGLRVIGIEHNLASRVDLQLRGRSGRQGQIGETQFFASLEDELFQIYADNAFWDYAEALTWNPSGILEGRLQTSVGALQKKAEALAADTRRTLADFDLLIDRHRHHTYEFRDALLRASPWAPVLFSELRSIFRDEERSRLSPRELKSLFGFEKLGAAQKKLIESFLKNDISQIQVSAPDEMKRQILILLDSHWQSYLENVYWLQDWVSIVQPSGEPYITFANEDPYRLFIKDGDLIFHDMRKQFGLECLRTLIQVL</sequence>
<dbReference type="FunFam" id="3.40.50.300:FF:000429">
    <property type="entry name" value="Preprotein translocase subunit SecA"/>
    <property type="match status" value="1"/>
</dbReference>
<protein>
    <recommendedName>
        <fullName evidence="12">Protein translocase subunit SecA</fullName>
        <ecNumber evidence="12">7.4.2.8</ecNumber>
    </recommendedName>
</protein>
<dbReference type="GO" id="GO:0005886">
    <property type="term" value="C:plasma membrane"/>
    <property type="evidence" value="ECO:0007669"/>
    <property type="project" value="UniProtKB-SubCell"/>
</dbReference>
<dbReference type="GO" id="GO:0006605">
    <property type="term" value="P:protein targeting"/>
    <property type="evidence" value="ECO:0007669"/>
    <property type="project" value="UniProtKB-UniRule"/>
</dbReference>
<evidence type="ECO:0000259" key="15">
    <source>
        <dbReference type="PROSITE" id="PS51196"/>
    </source>
</evidence>
<dbReference type="InterPro" id="IPR036266">
    <property type="entry name" value="SecA_Wing/Scaffold_sf"/>
</dbReference>
<evidence type="ECO:0000256" key="12">
    <source>
        <dbReference type="HAMAP-Rule" id="MF_01382"/>
    </source>
</evidence>
<dbReference type="EC" id="7.4.2.8" evidence="12"/>
<dbReference type="Pfam" id="PF21090">
    <property type="entry name" value="P-loop_SecA"/>
    <property type="match status" value="1"/>
</dbReference>
<dbReference type="PRINTS" id="PR00906">
    <property type="entry name" value="SECA"/>
</dbReference>
<evidence type="ECO:0000256" key="2">
    <source>
        <dbReference type="ARBA" id="ARBA00007650"/>
    </source>
</evidence>
<evidence type="ECO:0000256" key="5">
    <source>
        <dbReference type="ARBA" id="ARBA00022490"/>
    </source>
</evidence>
<keyword evidence="11 12" id="KW-0472">Membrane</keyword>
<name>A0A9D6QV85_9BACT</name>
<dbReference type="SUPFAM" id="SSF81886">
    <property type="entry name" value="Helical scaffold and wing domains of SecA"/>
    <property type="match status" value="1"/>
</dbReference>
<dbReference type="EMBL" id="JACQCQ010000002">
    <property type="protein sequence ID" value="MBI3627145.1"/>
    <property type="molecule type" value="Genomic_DNA"/>
</dbReference>
<dbReference type="SMART" id="SM00958">
    <property type="entry name" value="SecA_PP_bind"/>
    <property type="match status" value="1"/>
</dbReference>
<evidence type="ECO:0000256" key="11">
    <source>
        <dbReference type="ARBA" id="ARBA00023136"/>
    </source>
</evidence>
<dbReference type="InterPro" id="IPR000185">
    <property type="entry name" value="SecA"/>
</dbReference>
<keyword evidence="8 12" id="KW-0653">Protein transport</keyword>
<evidence type="ECO:0000256" key="8">
    <source>
        <dbReference type="ARBA" id="ARBA00022927"/>
    </source>
</evidence>
<evidence type="ECO:0000256" key="4">
    <source>
        <dbReference type="ARBA" id="ARBA00022475"/>
    </source>
</evidence>
<feature type="domain" description="SecA family profile" evidence="15">
    <location>
        <begin position="6"/>
        <end position="580"/>
    </location>
</feature>
<gene>
    <name evidence="12" type="primary">secA</name>
    <name evidence="16" type="ORF">HY220_00120</name>
</gene>
<feature type="domain" description="Helicase ATP-binding" evidence="13">
    <location>
        <begin position="93"/>
        <end position="251"/>
    </location>
</feature>
<evidence type="ECO:0000313" key="16">
    <source>
        <dbReference type="EMBL" id="MBI3627145.1"/>
    </source>
</evidence>
<dbReference type="InterPro" id="IPR027417">
    <property type="entry name" value="P-loop_NTPase"/>
</dbReference>
<dbReference type="PROSITE" id="PS51192">
    <property type="entry name" value="HELICASE_ATP_BIND_1"/>
    <property type="match status" value="1"/>
</dbReference>
<keyword evidence="9 12" id="KW-1278">Translocase</keyword>
<keyword evidence="5 12" id="KW-0963">Cytoplasm</keyword>
<comment type="caution">
    <text evidence="16">The sequence shown here is derived from an EMBL/GenBank/DDBJ whole genome shotgun (WGS) entry which is preliminary data.</text>
</comment>
<dbReference type="HAMAP" id="MF_01382">
    <property type="entry name" value="SecA"/>
    <property type="match status" value="1"/>
</dbReference>
<comment type="function">
    <text evidence="12">Part of the Sec protein translocase complex. Interacts with the SecYEG preprotein conducting channel. Has a central role in coupling the hydrolysis of ATP to the transfer of proteins into and across the cell membrane, serving as an ATP-driven molecular motor driving the stepwise translocation of polypeptide chains across the membrane.</text>
</comment>
<dbReference type="Pfam" id="PF07517">
    <property type="entry name" value="SecA_DEAD"/>
    <property type="match status" value="1"/>
</dbReference>
<comment type="catalytic activity">
    <reaction evidence="12">
        <text>ATP + H2O + cellular proteinSide 1 = ADP + phosphate + cellular proteinSide 2.</text>
        <dbReference type="EC" id="7.4.2.8"/>
    </reaction>
</comment>
<dbReference type="PROSITE" id="PS51194">
    <property type="entry name" value="HELICASE_CTER"/>
    <property type="match status" value="1"/>
</dbReference>
<dbReference type="GO" id="GO:0008564">
    <property type="term" value="F:protein-exporting ATPase activity"/>
    <property type="evidence" value="ECO:0007669"/>
    <property type="project" value="UniProtKB-EC"/>
</dbReference>
<dbReference type="InterPro" id="IPR011116">
    <property type="entry name" value="SecA_Wing/Scaffold"/>
</dbReference>
<keyword evidence="10 12" id="KW-0811">Translocation</keyword>
<evidence type="ECO:0000256" key="9">
    <source>
        <dbReference type="ARBA" id="ARBA00022967"/>
    </source>
</evidence>
<dbReference type="PANTHER" id="PTHR30612">
    <property type="entry name" value="SECA INNER MEMBRANE COMPONENT OF SEC PROTEIN SECRETION SYSTEM"/>
    <property type="match status" value="1"/>
</dbReference>
<dbReference type="GO" id="GO:0005737">
    <property type="term" value="C:cytoplasm"/>
    <property type="evidence" value="ECO:0007669"/>
    <property type="project" value="UniProtKB-SubCell"/>
</dbReference>
<dbReference type="GO" id="GO:0017038">
    <property type="term" value="P:protein import"/>
    <property type="evidence" value="ECO:0007669"/>
    <property type="project" value="InterPro"/>
</dbReference>
<dbReference type="InterPro" id="IPR036670">
    <property type="entry name" value="SecA_X-link_sf"/>
</dbReference>
<evidence type="ECO:0000256" key="6">
    <source>
        <dbReference type="ARBA" id="ARBA00022741"/>
    </source>
</evidence>
<dbReference type="Proteomes" id="UP000808388">
    <property type="component" value="Unassembled WGS sequence"/>
</dbReference>
<accession>A0A9D6QV85</accession>
<keyword evidence="4 12" id="KW-1003">Cell membrane</keyword>
<dbReference type="GO" id="GO:0005524">
    <property type="term" value="F:ATP binding"/>
    <property type="evidence" value="ECO:0007669"/>
    <property type="project" value="UniProtKB-UniRule"/>
</dbReference>
<feature type="binding site" evidence="12">
    <location>
        <position position="502"/>
    </location>
    <ligand>
        <name>ATP</name>
        <dbReference type="ChEBI" id="CHEBI:30616"/>
    </ligand>
</feature>
<keyword evidence="6 12" id="KW-0547">Nucleotide-binding</keyword>